<dbReference type="Proteomes" id="UP001049176">
    <property type="component" value="Chromosome 1"/>
</dbReference>
<accession>A0A9P7V2Y3</accession>
<keyword evidence="2" id="KW-0472">Membrane</keyword>
<evidence type="ECO:0000313" key="4">
    <source>
        <dbReference type="Proteomes" id="UP001049176"/>
    </source>
</evidence>
<feature type="region of interest" description="Disordered" evidence="1">
    <location>
        <begin position="73"/>
        <end position="174"/>
    </location>
</feature>
<gene>
    <name evidence="3" type="ORF">E1B28_001132</name>
</gene>
<feature type="transmembrane region" description="Helical" evidence="2">
    <location>
        <begin position="33"/>
        <end position="53"/>
    </location>
</feature>
<feature type="region of interest" description="Disordered" evidence="1">
    <location>
        <begin position="1"/>
        <end position="23"/>
    </location>
</feature>
<dbReference type="OrthoDB" id="2977447at2759"/>
<dbReference type="EMBL" id="CM032181">
    <property type="protein sequence ID" value="KAG7099272.1"/>
    <property type="molecule type" value="Genomic_DNA"/>
</dbReference>
<reference evidence="3" key="1">
    <citation type="journal article" date="2021" name="Genome Biol. Evol.">
        <title>The assembled and annotated genome of the fairy-ring fungus Marasmius oreades.</title>
        <authorList>
            <person name="Hiltunen M."/>
            <person name="Ament-Velasquez S.L."/>
            <person name="Johannesson H."/>
        </authorList>
    </citation>
    <scope>NUCLEOTIDE SEQUENCE</scope>
    <source>
        <strain evidence="3">03SP1</strain>
    </source>
</reference>
<evidence type="ECO:0000256" key="1">
    <source>
        <dbReference type="SAM" id="MobiDB-lite"/>
    </source>
</evidence>
<keyword evidence="2" id="KW-1133">Transmembrane helix</keyword>
<keyword evidence="2" id="KW-0812">Transmembrane</keyword>
<dbReference type="RefSeq" id="XP_043015742.1">
    <property type="nucleotide sequence ID" value="XM_043147037.1"/>
</dbReference>
<evidence type="ECO:0000256" key="2">
    <source>
        <dbReference type="SAM" id="Phobius"/>
    </source>
</evidence>
<proteinExistence type="predicted"/>
<dbReference type="KEGG" id="more:E1B28_001132"/>
<feature type="compositionally biased region" description="Basic and acidic residues" evidence="1">
    <location>
        <begin position="78"/>
        <end position="95"/>
    </location>
</feature>
<comment type="caution">
    <text evidence="3">The sequence shown here is derived from an EMBL/GenBank/DDBJ whole genome shotgun (WGS) entry which is preliminary data.</text>
</comment>
<name>A0A9P7V2Y3_9AGAR</name>
<sequence length="174" mass="18839">MDASKVSPSEAGSGSNTDNSVYGDHTNTLGKRLIGIAIVIGLSLIGLFLWVRIAKWPRRKLRKLGCTCLPEPRRSKKSLAEEASRTNAEIAEHHNTTTSQGNGNGSGNLRLTIPASDYKSKQRSPEENAAIQTAEADNKQIRGGPSFTYVAHWPSKGRHWDDAGLKSTSRSAKA</sequence>
<dbReference type="GeneID" id="66070208"/>
<organism evidence="3 4">
    <name type="scientific">Marasmius oreades</name>
    <name type="common">fairy-ring Marasmius</name>
    <dbReference type="NCBI Taxonomy" id="181124"/>
    <lineage>
        <taxon>Eukaryota</taxon>
        <taxon>Fungi</taxon>
        <taxon>Dikarya</taxon>
        <taxon>Basidiomycota</taxon>
        <taxon>Agaricomycotina</taxon>
        <taxon>Agaricomycetes</taxon>
        <taxon>Agaricomycetidae</taxon>
        <taxon>Agaricales</taxon>
        <taxon>Marasmiineae</taxon>
        <taxon>Marasmiaceae</taxon>
        <taxon>Marasmius</taxon>
    </lineage>
</organism>
<protein>
    <submittedName>
        <fullName evidence="3">Uncharacterized protein</fullName>
    </submittedName>
</protein>
<dbReference type="AlphaFoldDB" id="A0A9P7V2Y3"/>
<keyword evidence="4" id="KW-1185">Reference proteome</keyword>
<evidence type="ECO:0000313" key="3">
    <source>
        <dbReference type="EMBL" id="KAG7099272.1"/>
    </source>
</evidence>